<sequence>IEEEVAKLLKLKAQLGPDEGKQKFVLKTPKGTRDYSPRQMAVREKVFDVIISCFKRHGAEVIDTPVFELKETLTGKYGEDSKLIYDLKDQGGELLSLRYDLTVPFARYLAMNKLTNIKRYHIAKVYRRDNPAMTRGRYREFYQCDFDIAGQFDPMIPDAECLKIMCEILSSLQIGDFLVKVRAEQGWEGKVGPGLSQEKVLCRGNSSPSDQVYQGSRKEILFSLGLGSLQVNDRRILDGMFAICGVPDSKFRTICSSVDKLDKASWEEVKNEMVGEKGLAPEVANRIGDYVQQHGGVSLVEQLLQDPKLSQNKQALEGLGDLKLLFEYLMLFGIADKISFDLSLARGLDYYTGVIYEAVLLQTPAQAGEEPLGVGSVAAGGRYDGLVGMFDPKGRKVPCVGLSIGVERIFSIVEQRLEALEEKVRTTETQVLVASAQKKLLEERLKLISELWDAGIKAELLYKKNPKLLNQLQYCEESGIPLVAIIGEQELKDGVIKLRSVASREEVDIRREDLVEEIKRRTSQPLCIC</sequence>
<dbReference type="FunFam" id="3.30.930.10:FF:000237">
    <property type="entry name" value="Uncharacterized protein"/>
    <property type="match status" value="1"/>
</dbReference>
<feature type="binding site" evidence="13">
    <location>
        <position position="143"/>
    </location>
    <ligand>
        <name>L-histidine</name>
        <dbReference type="ChEBI" id="CHEBI:57595"/>
    </ligand>
</feature>
<evidence type="ECO:0000256" key="9">
    <source>
        <dbReference type="ARBA" id="ARBA00022917"/>
    </source>
</evidence>
<evidence type="ECO:0000256" key="5">
    <source>
        <dbReference type="ARBA" id="ARBA00022553"/>
    </source>
</evidence>
<evidence type="ECO:0000256" key="3">
    <source>
        <dbReference type="ARBA" id="ARBA00011738"/>
    </source>
</evidence>
<dbReference type="InterPro" id="IPR041715">
    <property type="entry name" value="HisRS-like_core"/>
</dbReference>
<dbReference type="EMBL" id="JACDTQ010003641">
    <property type="protein sequence ID" value="KAF5913368.1"/>
    <property type="molecule type" value="Genomic_DNA"/>
</dbReference>
<dbReference type="PROSITE" id="PS50862">
    <property type="entry name" value="AA_TRNA_LIGASE_II"/>
    <property type="match status" value="1"/>
</dbReference>
<evidence type="ECO:0000256" key="2">
    <source>
        <dbReference type="ARBA" id="ARBA00008226"/>
    </source>
</evidence>
<dbReference type="InterPro" id="IPR006195">
    <property type="entry name" value="aa-tRNA-synth_II"/>
</dbReference>
<dbReference type="Pfam" id="PF13393">
    <property type="entry name" value="tRNA-synt_His"/>
    <property type="match status" value="2"/>
</dbReference>
<feature type="non-terminal residue" evidence="16">
    <location>
        <position position="1"/>
    </location>
</feature>
<dbReference type="PANTHER" id="PTHR11476">
    <property type="entry name" value="HISTIDYL-TRNA SYNTHETASE"/>
    <property type="match status" value="1"/>
</dbReference>
<feature type="binding site" evidence="13">
    <location>
        <begin position="350"/>
        <end position="351"/>
    </location>
    <ligand>
        <name>L-histidine</name>
        <dbReference type="ChEBI" id="CHEBI:57595"/>
    </ligand>
</feature>
<comment type="catalytic activity">
    <reaction evidence="12">
        <text>tRNA(His) + L-histidine + ATP = L-histidyl-tRNA(His) + AMP + diphosphate + H(+)</text>
        <dbReference type="Rhea" id="RHEA:17313"/>
        <dbReference type="Rhea" id="RHEA-COMP:9665"/>
        <dbReference type="Rhea" id="RHEA-COMP:9689"/>
        <dbReference type="ChEBI" id="CHEBI:15378"/>
        <dbReference type="ChEBI" id="CHEBI:30616"/>
        <dbReference type="ChEBI" id="CHEBI:33019"/>
        <dbReference type="ChEBI" id="CHEBI:57595"/>
        <dbReference type="ChEBI" id="CHEBI:78442"/>
        <dbReference type="ChEBI" id="CHEBI:78527"/>
        <dbReference type="ChEBI" id="CHEBI:456215"/>
        <dbReference type="EC" id="6.1.1.21"/>
    </reaction>
</comment>
<proteinExistence type="inferred from homology"/>
<evidence type="ECO:0000256" key="7">
    <source>
        <dbReference type="ARBA" id="ARBA00022741"/>
    </source>
</evidence>
<dbReference type="GO" id="GO:0032543">
    <property type="term" value="P:mitochondrial translation"/>
    <property type="evidence" value="ECO:0007669"/>
    <property type="project" value="TreeGrafter"/>
</dbReference>
<dbReference type="Gene3D" id="3.30.930.10">
    <property type="entry name" value="Bira Bifunctional Protein, Domain 2"/>
    <property type="match status" value="2"/>
</dbReference>
<dbReference type="GO" id="GO:0005829">
    <property type="term" value="C:cytosol"/>
    <property type="evidence" value="ECO:0007669"/>
    <property type="project" value="TreeGrafter"/>
</dbReference>
<keyword evidence="5" id="KW-0597">Phosphoprotein</keyword>
<dbReference type="SUPFAM" id="SSF55681">
    <property type="entry name" value="Class II aaRS and biotin synthetases"/>
    <property type="match status" value="1"/>
</dbReference>
<comment type="caution">
    <text evidence="16">The sequence shown here is derived from an EMBL/GenBank/DDBJ whole genome shotgun (WGS) entry which is preliminary data.</text>
</comment>
<evidence type="ECO:0000256" key="8">
    <source>
        <dbReference type="ARBA" id="ARBA00022840"/>
    </source>
</evidence>
<dbReference type="PANTHER" id="PTHR11476:SF8">
    <property type="entry name" value="HISTIDINE--TRNA LIGASE, CYTOPLASMIC"/>
    <property type="match status" value="1"/>
</dbReference>
<evidence type="ECO:0000256" key="6">
    <source>
        <dbReference type="ARBA" id="ARBA00022598"/>
    </source>
</evidence>
<dbReference type="GO" id="GO:0004821">
    <property type="term" value="F:histidine-tRNA ligase activity"/>
    <property type="evidence" value="ECO:0007669"/>
    <property type="project" value="UniProtKB-EC"/>
</dbReference>
<dbReference type="InterPro" id="IPR033656">
    <property type="entry name" value="HisRS_anticodon"/>
</dbReference>
<dbReference type="SUPFAM" id="SSF52954">
    <property type="entry name" value="Class II aaRS ABD-related"/>
    <property type="match status" value="1"/>
</dbReference>
<dbReference type="GO" id="GO:0042802">
    <property type="term" value="F:identical protein binding"/>
    <property type="evidence" value="ECO:0007669"/>
    <property type="project" value="TreeGrafter"/>
</dbReference>
<evidence type="ECO:0000256" key="14">
    <source>
        <dbReference type="SAM" id="Coils"/>
    </source>
</evidence>
<dbReference type="AlphaFoldDB" id="A0A7J7ECA7"/>
<feature type="binding site" evidence="13">
    <location>
        <position position="147"/>
    </location>
    <ligand>
        <name>L-histidine</name>
        <dbReference type="ChEBI" id="CHEBI:57595"/>
    </ligand>
</feature>
<dbReference type="GO" id="GO:0006427">
    <property type="term" value="P:histidyl-tRNA aminoacylation"/>
    <property type="evidence" value="ECO:0007669"/>
    <property type="project" value="TreeGrafter"/>
</dbReference>
<keyword evidence="14" id="KW-0175">Coiled coil</keyword>
<feature type="binding site" evidence="13">
    <location>
        <position position="346"/>
    </location>
    <ligand>
        <name>L-histidine</name>
        <dbReference type="ChEBI" id="CHEBI:57595"/>
    </ligand>
</feature>
<evidence type="ECO:0000256" key="11">
    <source>
        <dbReference type="ARBA" id="ARBA00030619"/>
    </source>
</evidence>
<dbReference type="InterPro" id="IPR004154">
    <property type="entry name" value="Anticodon-bd"/>
</dbReference>
<accession>A0A7J7ECA7</accession>
<feature type="coiled-coil region" evidence="14">
    <location>
        <begin position="410"/>
        <end position="437"/>
    </location>
</feature>
<keyword evidence="17" id="KW-1185">Reference proteome</keyword>
<dbReference type="FunFam" id="3.40.50.800:FF:000008">
    <property type="entry name" value="histidine--tRNA ligase, cytoplasmic isoform X1"/>
    <property type="match status" value="1"/>
</dbReference>
<evidence type="ECO:0000313" key="16">
    <source>
        <dbReference type="EMBL" id="KAF5913368.1"/>
    </source>
</evidence>
<evidence type="ECO:0000256" key="10">
    <source>
        <dbReference type="ARBA" id="ARBA00023146"/>
    </source>
</evidence>
<feature type="binding site" evidence="13">
    <location>
        <begin position="100"/>
        <end position="102"/>
    </location>
    <ligand>
        <name>L-histidine</name>
        <dbReference type="ChEBI" id="CHEBI:57595"/>
    </ligand>
</feature>
<evidence type="ECO:0000259" key="15">
    <source>
        <dbReference type="PROSITE" id="PS50862"/>
    </source>
</evidence>
<feature type="binding site" evidence="13">
    <location>
        <position position="127"/>
    </location>
    <ligand>
        <name>L-histidine</name>
        <dbReference type="ChEBI" id="CHEBI:57595"/>
    </ligand>
</feature>
<reference evidence="16 17" key="1">
    <citation type="journal article" date="2020" name="Mol. Biol. Evol.">
        <title>Interspecific Gene Flow and the Evolution of Specialization in Black and White Rhinoceros.</title>
        <authorList>
            <person name="Moodley Y."/>
            <person name="Westbury M.V."/>
            <person name="Russo I.M."/>
            <person name="Gopalakrishnan S."/>
            <person name="Rakotoarivelo A."/>
            <person name="Olsen R.A."/>
            <person name="Prost S."/>
            <person name="Tunstall T."/>
            <person name="Ryder O.A."/>
            <person name="Dalen L."/>
            <person name="Bruford M.W."/>
        </authorList>
    </citation>
    <scope>NUCLEOTIDE SEQUENCE [LARGE SCALE GENOMIC DNA]</scope>
    <source>
        <strain evidence="16">SBR-YM</strain>
        <tissue evidence="16">Skin</tissue>
    </source>
</reference>
<comment type="subcellular location">
    <subcellularLocation>
        <location evidence="1">Cytoplasm</location>
    </subcellularLocation>
</comment>
<comment type="subunit">
    <text evidence="3">Homodimer.</text>
</comment>
<dbReference type="EC" id="6.1.1.21" evidence="4"/>
<evidence type="ECO:0000256" key="4">
    <source>
        <dbReference type="ARBA" id="ARBA00012815"/>
    </source>
</evidence>
<dbReference type="Pfam" id="PF03129">
    <property type="entry name" value="HGTP_anticodon"/>
    <property type="match status" value="1"/>
</dbReference>
<dbReference type="GO" id="GO:0003723">
    <property type="term" value="F:RNA binding"/>
    <property type="evidence" value="ECO:0007669"/>
    <property type="project" value="TreeGrafter"/>
</dbReference>
<keyword evidence="10" id="KW-0030">Aminoacyl-tRNA synthetase</keyword>
<dbReference type="GO" id="GO:0005524">
    <property type="term" value="F:ATP binding"/>
    <property type="evidence" value="ECO:0007669"/>
    <property type="project" value="UniProtKB-KW"/>
</dbReference>
<dbReference type="CDD" id="cd00859">
    <property type="entry name" value="HisRS_anticodon"/>
    <property type="match status" value="1"/>
</dbReference>
<keyword evidence="9" id="KW-0648">Protein biosynthesis</keyword>
<feature type="domain" description="Aminoacyl-transfer RNA synthetases class-II family profile" evidence="15">
    <location>
        <begin position="7"/>
        <end position="413"/>
    </location>
</feature>
<evidence type="ECO:0000256" key="12">
    <source>
        <dbReference type="ARBA" id="ARBA00047639"/>
    </source>
</evidence>
<keyword evidence="8" id="KW-0067">ATP-binding</keyword>
<dbReference type="InterPro" id="IPR036621">
    <property type="entry name" value="Anticodon-bd_dom_sf"/>
</dbReference>
<dbReference type="Proteomes" id="UP000551758">
    <property type="component" value="Unassembled WGS sequence"/>
</dbReference>
<evidence type="ECO:0000256" key="1">
    <source>
        <dbReference type="ARBA" id="ARBA00004496"/>
    </source>
</evidence>
<evidence type="ECO:0000313" key="17">
    <source>
        <dbReference type="Proteomes" id="UP000551758"/>
    </source>
</evidence>
<protein>
    <recommendedName>
        <fullName evidence="4">histidine--tRNA ligase</fullName>
        <ecNumber evidence="4">6.1.1.21</ecNumber>
    </recommendedName>
    <alternativeName>
        <fullName evidence="11">Histidyl-tRNA synthetase</fullName>
    </alternativeName>
</protein>
<dbReference type="InterPro" id="IPR045864">
    <property type="entry name" value="aa-tRNA-synth_II/BPL/LPL"/>
</dbReference>
<dbReference type="CDD" id="cd00773">
    <property type="entry name" value="HisRS-like_core"/>
    <property type="match status" value="1"/>
</dbReference>
<keyword evidence="7" id="KW-0547">Nucleotide-binding</keyword>
<organism evidence="16 17">
    <name type="scientific">Diceros bicornis minor</name>
    <name type="common">South-central black rhinoceros</name>
    <dbReference type="NCBI Taxonomy" id="77932"/>
    <lineage>
        <taxon>Eukaryota</taxon>
        <taxon>Metazoa</taxon>
        <taxon>Chordata</taxon>
        <taxon>Craniata</taxon>
        <taxon>Vertebrata</taxon>
        <taxon>Euteleostomi</taxon>
        <taxon>Mammalia</taxon>
        <taxon>Eutheria</taxon>
        <taxon>Laurasiatheria</taxon>
        <taxon>Perissodactyla</taxon>
        <taxon>Rhinocerotidae</taxon>
        <taxon>Diceros</taxon>
    </lineage>
</organism>
<dbReference type="InterPro" id="IPR004516">
    <property type="entry name" value="HisRS/HisZ"/>
</dbReference>
<name>A0A7J7ECA7_DICBM</name>
<dbReference type="PIRSF" id="PIRSF001549">
    <property type="entry name" value="His-tRNA_synth"/>
    <property type="match status" value="1"/>
</dbReference>
<dbReference type="FunFam" id="3.30.930.10:FF:000071">
    <property type="entry name" value="histidine--tRNA ligase, cytoplasmic isoform X6"/>
    <property type="match status" value="1"/>
</dbReference>
<dbReference type="Gene3D" id="3.40.50.800">
    <property type="entry name" value="Anticodon-binding domain"/>
    <property type="match status" value="1"/>
</dbReference>
<evidence type="ECO:0000256" key="13">
    <source>
        <dbReference type="PIRSR" id="PIRSR001549-1"/>
    </source>
</evidence>
<comment type="similarity">
    <text evidence="2">Belongs to the class-II aminoacyl-tRNA synthetase family.</text>
</comment>
<dbReference type="GO" id="GO:0005739">
    <property type="term" value="C:mitochondrion"/>
    <property type="evidence" value="ECO:0007669"/>
    <property type="project" value="TreeGrafter"/>
</dbReference>
<gene>
    <name evidence="16" type="ORF">HPG69_016986</name>
</gene>
<keyword evidence="6" id="KW-0436">Ligase</keyword>